<protein>
    <submittedName>
        <fullName evidence="1">Uncharacterized protein</fullName>
    </submittedName>
</protein>
<accession>A0A0F9APQ3</accession>
<evidence type="ECO:0000313" key="1">
    <source>
        <dbReference type="EMBL" id="KKL11579.1"/>
    </source>
</evidence>
<proteinExistence type="predicted"/>
<name>A0A0F9APQ3_9ZZZZ</name>
<reference evidence="1" key="1">
    <citation type="journal article" date="2015" name="Nature">
        <title>Complex archaea that bridge the gap between prokaryotes and eukaryotes.</title>
        <authorList>
            <person name="Spang A."/>
            <person name="Saw J.H."/>
            <person name="Jorgensen S.L."/>
            <person name="Zaremba-Niedzwiedzka K."/>
            <person name="Martijn J."/>
            <person name="Lind A.E."/>
            <person name="van Eijk R."/>
            <person name="Schleper C."/>
            <person name="Guy L."/>
            <person name="Ettema T.J."/>
        </authorList>
    </citation>
    <scope>NUCLEOTIDE SEQUENCE</scope>
</reference>
<feature type="non-terminal residue" evidence="1">
    <location>
        <position position="39"/>
    </location>
</feature>
<dbReference type="AlphaFoldDB" id="A0A0F9APQ3"/>
<dbReference type="EMBL" id="LAZR01041594">
    <property type="protein sequence ID" value="KKL11579.1"/>
    <property type="molecule type" value="Genomic_DNA"/>
</dbReference>
<gene>
    <name evidence="1" type="ORF">LCGC14_2544440</name>
</gene>
<comment type="caution">
    <text evidence="1">The sequence shown here is derived from an EMBL/GenBank/DDBJ whole genome shotgun (WGS) entry which is preliminary data.</text>
</comment>
<organism evidence="1">
    <name type="scientific">marine sediment metagenome</name>
    <dbReference type="NCBI Taxonomy" id="412755"/>
    <lineage>
        <taxon>unclassified sequences</taxon>
        <taxon>metagenomes</taxon>
        <taxon>ecological metagenomes</taxon>
    </lineage>
</organism>
<sequence>MATTLPELTETIDNAFLHTWYEIRKEAIDNIIDATPVWA</sequence>